<feature type="non-terminal residue" evidence="15">
    <location>
        <position position="354"/>
    </location>
</feature>
<dbReference type="OrthoDB" id="654211at2759"/>
<evidence type="ECO:0000259" key="13">
    <source>
        <dbReference type="PROSITE" id="PS50157"/>
    </source>
</evidence>
<dbReference type="PROSITE" id="PS50805">
    <property type="entry name" value="KRAB"/>
    <property type="match status" value="1"/>
</dbReference>
<accession>A0A8T1S0D8</accession>
<dbReference type="GO" id="GO:0000977">
    <property type="term" value="F:RNA polymerase II transcription regulatory region sequence-specific DNA binding"/>
    <property type="evidence" value="ECO:0007669"/>
    <property type="project" value="TreeGrafter"/>
</dbReference>
<evidence type="ECO:0000313" key="15">
    <source>
        <dbReference type="EMBL" id="KAG6922288.1"/>
    </source>
</evidence>
<evidence type="ECO:0000256" key="9">
    <source>
        <dbReference type="ARBA" id="ARBA00023163"/>
    </source>
</evidence>
<comment type="similarity">
    <text evidence="2">Belongs to the krueppel C2H2-type zinc-finger protein family.</text>
</comment>
<dbReference type="Gene3D" id="3.30.160.60">
    <property type="entry name" value="Classic Zinc Finger"/>
    <property type="match status" value="6"/>
</dbReference>
<evidence type="ECO:0000313" key="16">
    <source>
        <dbReference type="Proteomes" id="UP000765507"/>
    </source>
</evidence>
<feature type="non-terminal residue" evidence="15">
    <location>
        <position position="1"/>
    </location>
</feature>
<dbReference type="FunFam" id="3.30.160.60:FF:000755">
    <property type="entry name" value="zinc finger protein 174"/>
    <property type="match status" value="1"/>
</dbReference>
<keyword evidence="10" id="KW-0539">Nucleus</keyword>
<feature type="region of interest" description="Disordered" evidence="12">
    <location>
        <begin position="136"/>
        <end position="183"/>
    </location>
</feature>
<dbReference type="CDD" id="cd07765">
    <property type="entry name" value="KRAB_A-box"/>
    <property type="match status" value="1"/>
</dbReference>
<name>A0A8T1S0D8_CHESE</name>
<dbReference type="FunFam" id="3.30.160.60:FF:001530">
    <property type="entry name" value="Zinc finger protein 268"/>
    <property type="match status" value="1"/>
</dbReference>
<protein>
    <submittedName>
        <fullName evidence="15">ZFP92 zinc finger protein</fullName>
    </submittedName>
</protein>
<dbReference type="Proteomes" id="UP000765507">
    <property type="component" value="Unassembled WGS sequence"/>
</dbReference>
<feature type="domain" description="C2H2-type" evidence="13">
    <location>
        <begin position="303"/>
        <end position="330"/>
    </location>
</feature>
<dbReference type="InterPro" id="IPR013087">
    <property type="entry name" value="Znf_C2H2_type"/>
</dbReference>
<evidence type="ECO:0000256" key="12">
    <source>
        <dbReference type="SAM" id="MobiDB-lite"/>
    </source>
</evidence>
<dbReference type="GO" id="GO:0008270">
    <property type="term" value="F:zinc ion binding"/>
    <property type="evidence" value="ECO:0007669"/>
    <property type="project" value="UniProtKB-KW"/>
</dbReference>
<dbReference type="AlphaFoldDB" id="A0A8T1S0D8"/>
<reference evidence="15 16" key="1">
    <citation type="journal article" date="2020" name="G3 (Bethesda)">
        <title>Draft Genome of the Common Snapping Turtle, Chelydra serpentina, a Model for Phenotypic Plasticity in Reptiles.</title>
        <authorList>
            <person name="Das D."/>
            <person name="Singh S.K."/>
            <person name="Bierstedt J."/>
            <person name="Erickson A."/>
            <person name="Galli G.L.J."/>
            <person name="Crossley D.A. 2nd"/>
            <person name="Rhen T."/>
        </authorList>
    </citation>
    <scope>NUCLEOTIDE SEQUENCE [LARGE SCALE GENOMIC DNA]</scope>
    <source>
        <strain evidence="15">KW</strain>
    </source>
</reference>
<keyword evidence="16" id="KW-1185">Reference proteome</keyword>
<keyword evidence="7" id="KW-0805">Transcription regulation</keyword>
<organism evidence="15 16">
    <name type="scientific">Chelydra serpentina</name>
    <name type="common">Snapping turtle</name>
    <name type="synonym">Testudo serpentina</name>
    <dbReference type="NCBI Taxonomy" id="8475"/>
    <lineage>
        <taxon>Eukaryota</taxon>
        <taxon>Metazoa</taxon>
        <taxon>Chordata</taxon>
        <taxon>Craniata</taxon>
        <taxon>Vertebrata</taxon>
        <taxon>Euteleostomi</taxon>
        <taxon>Archelosauria</taxon>
        <taxon>Testudinata</taxon>
        <taxon>Testudines</taxon>
        <taxon>Cryptodira</taxon>
        <taxon>Durocryptodira</taxon>
        <taxon>Americhelydia</taxon>
        <taxon>Chelydroidea</taxon>
        <taxon>Chelydridae</taxon>
        <taxon>Chelydra</taxon>
    </lineage>
</organism>
<feature type="domain" description="C2H2-type" evidence="13">
    <location>
        <begin position="331"/>
        <end position="354"/>
    </location>
</feature>
<dbReference type="InterPro" id="IPR001909">
    <property type="entry name" value="KRAB"/>
</dbReference>
<dbReference type="Gene3D" id="6.10.140.140">
    <property type="match status" value="1"/>
</dbReference>
<dbReference type="SMART" id="SM00349">
    <property type="entry name" value="KRAB"/>
    <property type="match status" value="1"/>
</dbReference>
<evidence type="ECO:0000256" key="6">
    <source>
        <dbReference type="ARBA" id="ARBA00022833"/>
    </source>
</evidence>
<comment type="subcellular location">
    <subcellularLocation>
        <location evidence="1">Nucleus</location>
    </subcellularLocation>
</comment>
<evidence type="ECO:0000256" key="4">
    <source>
        <dbReference type="ARBA" id="ARBA00022737"/>
    </source>
</evidence>
<evidence type="ECO:0000256" key="10">
    <source>
        <dbReference type="ARBA" id="ARBA00023242"/>
    </source>
</evidence>
<evidence type="ECO:0000256" key="1">
    <source>
        <dbReference type="ARBA" id="ARBA00004123"/>
    </source>
</evidence>
<feature type="compositionally biased region" description="Basic and acidic residues" evidence="12">
    <location>
        <begin position="167"/>
        <end position="183"/>
    </location>
</feature>
<dbReference type="Pfam" id="PF00096">
    <property type="entry name" value="zf-C2H2"/>
    <property type="match status" value="4"/>
</dbReference>
<dbReference type="SUPFAM" id="SSF109640">
    <property type="entry name" value="KRAB domain (Kruppel-associated box)"/>
    <property type="match status" value="1"/>
</dbReference>
<gene>
    <name evidence="15" type="ORF">G0U57_002998</name>
</gene>
<dbReference type="InterPro" id="IPR036236">
    <property type="entry name" value="Znf_C2H2_sf"/>
</dbReference>
<keyword evidence="8" id="KW-0238">DNA-binding</keyword>
<dbReference type="SMART" id="SM00355">
    <property type="entry name" value="ZnF_C2H2"/>
    <property type="match status" value="6"/>
</dbReference>
<dbReference type="PANTHER" id="PTHR14196:SF12">
    <property type="entry name" value="ZINC FINGER PROTEIN 208-LIKE"/>
    <property type="match status" value="1"/>
</dbReference>
<evidence type="ECO:0000256" key="8">
    <source>
        <dbReference type="ARBA" id="ARBA00023125"/>
    </source>
</evidence>
<evidence type="ECO:0000256" key="2">
    <source>
        <dbReference type="ARBA" id="ARBA00006991"/>
    </source>
</evidence>
<keyword evidence="9" id="KW-0804">Transcription</keyword>
<proteinExistence type="inferred from homology"/>
<keyword evidence="4" id="KW-0677">Repeat</keyword>
<dbReference type="GO" id="GO:0005634">
    <property type="term" value="C:nucleus"/>
    <property type="evidence" value="ECO:0007669"/>
    <property type="project" value="UniProtKB-SubCell"/>
</dbReference>
<evidence type="ECO:0000259" key="14">
    <source>
        <dbReference type="PROSITE" id="PS50805"/>
    </source>
</evidence>
<comment type="caution">
    <text evidence="15">The sequence shown here is derived from an EMBL/GenBank/DDBJ whole genome shotgun (WGS) entry which is preliminary data.</text>
</comment>
<feature type="domain" description="C2H2-type" evidence="13">
    <location>
        <begin position="275"/>
        <end position="302"/>
    </location>
</feature>
<evidence type="ECO:0000256" key="7">
    <source>
        <dbReference type="ARBA" id="ARBA00023015"/>
    </source>
</evidence>
<keyword evidence="3" id="KW-0479">Metal-binding</keyword>
<dbReference type="FunFam" id="3.30.160.60:FF:000023">
    <property type="entry name" value="zinc finger protein 37 homolog"/>
    <property type="match status" value="1"/>
</dbReference>
<dbReference type="InterPro" id="IPR036051">
    <property type="entry name" value="KRAB_dom_sf"/>
</dbReference>
<dbReference type="FunFam" id="3.30.160.60:FF:000759">
    <property type="entry name" value="zinc finger protein 16"/>
    <property type="match status" value="1"/>
</dbReference>
<dbReference type="EMBL" id="JAHGAV010001384">
    <property type="protein sequence ID" value="KAG6922288.1"/>
    <property type="molecule type" value="Genomic_DNA"/>
</dbReference>
<dbReference type="FunFam" id="3.30.160.60:FF:000990">
    <property type="entry name" value="zinc finger protein 629 isoform X2"/>
    <property type="match status" value="1"/>
</dbReference>
<dbReference type="GO" id="GO:0000981">
    <property type="term" value="F:DNA-binding transcription factor activity, RNA polymerase II-specific"/>
    <property type="evidence" value="ECO:0007669"/>
    <property type="project" value="TreeGrafter"/>
</dbReference>
<dbReference type="FunFam" id="3.30.160.60:FF:002090">
    <property type="entry name" value="Zinc finger protein 473"/>
    <property type="match status" value="1"/>
</dbReference>
<feature type="domain" description="C2H2-type" evidence="13">
    <location>
        <begin position="191"/>
        <end position="218"/>
    </location>
</feature>
<dbReference type="PROSITE" id="PS00028">
    <property type="entry name" value="ZINC_FINGER_C2H2_1"/>
    <property type="match status" value="6"/>
</dbReference>
<evidence type="ECO:0000256" key="5">
    <source>
        <dbReference type="ARBA" id="ARBA00022771"/>
    </source>
</evidence>
<feature type="domain" description="C2H2-type" evidence="13">
    <location>
        <begin position="219"/>
        <end position="246"/>
    </location>
</feature>
<evidence type="ECO:0000256" key="3">
    <source>
        <dbReference type="ARBA" id="ARBA00022723"/>
    </source>
</evidence>
<dbReference type="PROSITE" id="PS50157">
    <property type="entry name" value="ZINC_FINGER_C2H2_2"/>
    <property type="match status" value="6"/>
</dbReference>
<feature type="domain" description="KRAB" evidence="14">
    <location>
        <begin position="27"/>
        <end position="98"/>
    </location>
</feature>
<feature type="compositionally biased region" description="Basic and acidic residues" evidence="12">
    <location>
        <begin position="147"/>
        <end position="160"/>
    </location>
</feature>
<feature type="domain" description="C2H2-type" evidence="13">
    <location>
        <begin position="247"/>
        <end position="274"/>
    </location>
</feature>
<evidence type="ECO:0000256" key="11">
    <source>
        <dbReference type="PROSITE-ProRule" id="PRU00042"/>
    </source>
</evidence>
<keyword evidence="6" id="KW-0862">Zinc</keyword>
<dbReference type="SUPFAM" id="SSF57667">
    <property type="entry name" value="beta-beta-alpha zinc fingers"/>
    <property type="match status" value="3"/>
</dbReference>
<dbReference type="Pfam" id="PF13465">
    <property type="entry name" value="zf-H2C2_2"/>
    <property type="match status" value="1"/>
</dbReference>
<keyword evidence="5 11" id="KW-0863">Zinc-finger</keyword>
<dbReference type="InterPro" id="IPR050717">
    <property type="entry name" value="C2H2-ZF_Transcription_Reg"/>
</dbReference>
<dbReference type="Pfam" id="PF01352">
    <property type="entry name" value="KRAB"/>
    <property type="match status" value="1"/>
</dbReference>
<dbReference type="PANTHER" id="PTHR14196">
    <property type="entry name" value="ODD-SKIPPED - RELATED"/>
    <property type="match status" value="1"/>
</dbReference>
<sequence length="354" mass="40939">RLQSNIQVQIVPSPRGKGKEMSAVEPVTFEEVAVYFTEEEWALLDLSQRAFYWGVMQENYETVTSLGFPISKSDMISRLECEEKPWVPGLQGYEEKEILRNIHTVGNRTASGNNEENLQQEGPDQVEPYTMVSGRAEGHVSQSPEQGEARERQHRPERYQRNQSGGRWDKSTQRSRKVEEIRDIPAGEGPFTCGECGKSFRWRSVLIIHQKIHMGENPYKCPDCEKSFSKSSDLNLHQRIHLGQKSYICTDCGKSFPQYHLLTSHQRTHTGERPYKCPECGKSFSQSSHLVIHQRTHTGERPYKCLTCERCFGDRSQFKTHQRIHTGEKPYKCPQCEKSFSRNSYLVIHQRTHT</sequence>